<evidence type="ECO:0000313" key="6">
    <source>
        <dbReference type="EMBL" id="ODQ60869.1"/>
    </source>
</evidence>
<evidence type="ECO:0000256" key="3">
    <source>
        <dbReference type="ARBA" id="ARBA00006716"/>
    </source>
</evidence>
<accession>A0A1E3P611</accession>
<protein>
    <recommendedName>
        <fullName evidence="4">Required for respiratory growth protein 8, mitochondrial</fullName>
    </recommendedName>
</protein>
<evidence type="ECO:0000256" key="5">
    <source>
        <dbReference type="ARBA" id="ARBA00023128"/>
    </source>
</evidence>
<dbReference type="Proteomes" id="UP000094112">
    <property type="component" value="Unassembled WGS sequence"/>
</dbReference>
<dbReference type="EMBL" id="KV454209">
    <property type="protein sequence ID" value="ODQ60869.1"/>
    <property type="molecule type" value="Genomic_DNA"/>
</dbReference>
<name>A0A1E3P611_WICAA</name>
<dbReference type="GO" id="GO:0005739">
    <property type="term" value="C:mitochondrion"/>
    <property type="evidence" value="ECO:0007669"/>
    <property type="project" value="UniProtKB-SubCell"/>
</dbReference>
<evidence type="ECO:0000256" key="2">
    <source>
        <dbReference type="ARBA" id="ARBA00004173"/>
    </source>
</evidence>
<proteinExistence type="inferred from homology"/>
<keyword evidence="5" id="KW-0496">Mitochondrion</keyword>
<keyword evidence="7" id="KW-1185">Reference proteome</keyword>
<organism evidence="6 7">
    <name type="scientific">Wickerhamomyces anomalus (strain ATCC 58044 / CBS 1984 / NCYC 433 / NRRL Y-366-8)</name>
    <name type="common">Yeast</name>
    <name type="synonym">Hansenula anomala</name>
    <dbReference type="NCBI Taxonomy" id="683960"/>
    <lineage>
        <taxon>Eukaryota</taxon>
        <taxon>Fungi</taxon>
        <taxon>Dikarya</taxon>
        <taxon>Ascomycota</taxon>
        <taxon>Saccharomycotina</taxon>
        <taxon>Saccharomycetes</taxon>
        <taxon>Phaffomycetales</taxon>
        <taxon>Wickerhamomycetaceae</taxon>
        <taxon>Wickerhamomyces</taxon>
    </lineage>
</organism>
<evidence type="ECO:0000256" key="4">
    <source>
        <dbReference type="ARBA" id="ARBA00013944"/>
    </source>
</evidence>
<dbReference type="OrthoDB" id="4035333at2759"/>
<dbReference type="GeneID" id="30201336"/>
<dbReference type="InterPro" id="IPR031415">
    <property type="entry name" value="Rrg8"/>
</dbReference>
<dbReference type="AlphaFoldDB" id="A0A1E3P611"/>
<dbReference type="RefSeq" id="XP_019040076.1">
    <property type="nucleotide sequence ID" value="XM_019184090.1"/>
</dbReference>
<gene>
    <name evidence="6" type="ORF">WICANDRAFT_67534</name>
</gene>
<evidence type="ECO:0000256" key="1">
    <source>
        <dbReference type="ARBA" id="ARBA00003548"/>
    </source>
</evidence>
<sequence>MNSRCLVLRPVRKWQGRVFSVRSVSHATRRDWSKYEPEPPKKRTSPLFTQYHKWDGSRKVLSKESTSLRRYDLESNVLARTLASPMRMDKVTRDVSFPKALMLKFSIAKDSDDGQLWLAPNIRNLTMGSAGSYIINNKQVLETHSKMKNTFMPLPYLTSTVTMTTVDKVKWNFETHNVVSRLFNELMIEQIDECAIPLNSAKYNYLAARSGQNDRIFSPVSINEHHHYATIIQDDKSLEELMALQDQPDTNTETNYDAEAVNSHSMIAVENSIPFDVEEYYSTLSVPTIAEELGVIRRKRELKSFVSFERPPIKLRLFCLYTSDKIEPQYLAEALDFYDVDFPPEDEISIDEMTIITDVQYQQNAYMLENPDDVTLDILAVQYEEYLFKEIHNDTYLDESKTHFITAYDSTKLNDNDNDFNYYSSLAVHDEVLDLVCTHSADIEEVRSTLVPLGLASSFTTDTDVVKLLQNEILNDVVLPDIEGLEDALLKINRHSVVINCSPNDENVYEIKNNLFHINLGNLENLENPDIKQVMDKLKPNLFENNMMILPQTTKRLRKFIDNLIRFVDYNR</sequence>
<comment type="subcellular location">
    <subcellularLocation>
        <location evidence="2">Mitochondrion</location>
    </subcellularLocation>
</comment>
<comment type="function">
    <text evidence="1">Required for respiratory activity and maintenance and expression of the mitochondrial genome.</text>
</comment>
<reference evidence="6 7" key="1">
    <citation type="journal article" date="2016" name="Proc. Natl. Acad. Sci. U.S.A.">
        <title>Comparative genomics of biotechnologically important yeasts.</title>
        <authorList>
            <person name="Riley R."/>
            <person name="Haridas S."/>
            <person name="Wolfe K.H."/>
            <person name="Lopes M.R."/>
            <person name="Hittinger C.T."/>
            <person name="Goeker M."/>
            <person name="Salamov A.A."/>
            <person name="Wisecaver J.H."/>
            <person name="Long T.M."/>
            <person name="Calvey C.H."/>
            <person name="Aerts A.L."/>
            <person name="Barry K.W."/>
            <person name="Choi C."/>
            <person name="Clum A."/>
            <person name="Coughlan A.Y."/>
            <person name="Deshpande S."/>
            <person name="Douglass A.P."/>
            <person name="Hanson S.J."/>
            <person name="Klenk H.-P."/>
            <person name="LaButti K.M."/>
            <person name="Lapidus A."/>
            <person name="Lindquist E.A."/>
            <person name="Lipzen A.M."/>
            <person name="Meier-Kolthoff J.P."/>
            <person name="Ohm R.A."/>
            <person name="Otillar R.P."/>
            <person name="Pangilinan J.L."/>
            <person name="Peng Y."/>
            <person name="Rokas A."/>
            <person name="Rosa C.A."/>
            <person name="Scheuner C."/>
            <person name="Sibirny A.A."/>
            <person name="Slot J.C."/>
            <person name="Stielow J.B."/>
            <person name="Sun H."/>
            <person name="Kurtzman C.P."/>
            <person name="Blackwell M."/>
            <person name="Grigoriev I.V."/>
            <person name="Jeffries T.W."/>
        </authorList>
    </citation>
    <scope>NUCLEOTIDE SEQUENCE [LARGE SCALE GENOMIC DNA]</scope>
    <source>
        <strain evidence="7">ATCC 58044 / CBS 1984 / NCYC 433 / NRRL Y-366-8</strain>
    </source>
</reference>
<comment type="similarity">
    <text evidence="3">Belongs to the RRG8 family.</text>
</comment>
<dbReference type="Pfam" id="PF17068">
    <property type="entry name" value="RRG8"/>
    <property type="match status" value="1"/>
</dbReference>
<evidence type="ECO:0000313" key="7">
    <source>
        <dbReference type="Proteomes" id="UP000094112"/>
    </source>
</evidence>